<sequence>MHRVRREYFVCVYLIKGIRFPSYIYKVCKYLINVFLCVDCRYCKAASFIRFISLGILFINYQIISVNGCNINSYI</sequence>
<proteinExistence type="predicted"/>
<dbReference type="EMBL" id="CP049055">
    <property type="protein sequence ID" value="QII12043.1"/>
    <property type="molecule type" value="Genomic_DNA"/>
</dbReference>
<reference evidence="1" key="1">
    <citation type="journal article" date="2006" name="Nature">
        <title>Deciphering the evolution and metabolism of an anammox bacterium from a community genome.</title>
        <authorList>
            <person name="Strous M."/>
            <person name="Pelletier E."/>
            <person name="Mangenot S."/>
            <person name="Rattei T."/>
            <person name="Lehner A."/>
            <person name="Taylor M.W."/>
            <person name="Horn M."/>
            <person name="Daims H."/>
            <person name="Bartol-Mavel D."/>
            <person name="Wincker P."/>
            <person name="Barbe V."/>
            <person name="Fonknechten N."/>
            <person name="Vallenet D."/>
            <person name="Segurens B."/>
            <person name="Schenowitz-Truong C."/>
            <person name="Medigue C."/>
            <person name="Collingro A."/>
            <person name="Snel B."/>
            <person name="Dutilh B.E."/>
            <person name="OpDenCamp H.J.M."/>
            <person name="vanDerDrift C."/>
            <person name="Cirpus I."/>
            <person name="vanDePas-Schoonen K.T."/>
            <person name="Harhangi H.R."/>
            <person name="vanNiftrik L."/>
            <person name="Schmid M."/>
            <person name="Keltjens J."/>
            <person name="vanDeVossenberg J."/>
            <person name="Kartal B."/>
            <person name="Meier H."/>
            <person name="Frishman D."/>
            <person name="Huynen M.A."/>
            <person name="Mewes H."/>
            <person name="Weissenbach J."/>
            <person name="Jetten M.S.M."/>
            <person name="Wagner M."/>
            <person name="LePaslier D."/>
        </authorList>
    </citation>
    <scope>NUCLEOTIDE SEQUENCE</scope>
</reference>
<accession>Q1Q7B6</accession>
<name>Q1Q7B6_KUEST</name>
<gene>
    <name evidence="2" type="ORF">KsCSTR_26640</name>
    <name evidence="1" type="ORF">kuste2716</name>
</gene>
<evidence type="ECO:0000313" key="2">
    <source>
        <dbReference type="EMBL" id="QII12043.1"/>
    </source>
</evidence>
<reference evidence="1" key="2">
    <citation type="submission" date="2006-01" db="EMBL/GenBank/DDBJ databases">
        <authorList>
            <person name="Genoscope"/>
        </authorList>
    </citation>
    <scope>NUCLEOTIDE SEQUENCE</scope>
</reference>
<dbReference type="AlphaFoldDB" id="Q1Q7B6"/>
<protein>
    <submittedName>
        <fullName evidence="1">Uncharacterized protein</fullName>
    </submittedName>
</protein>
<reference evidence="2 3" key="3">
    <citation type="submission" date="2020-02" db="EMBL/GenBank/DDBJ databases">
        <title>Newly sequenced genome of strain CSTR1 showed variability in Candidatus Kuenenia stuttgartiensis genomes.</title>
        <authorList>
            <person name="Ding C."/>
            <person name="Adrian L."/>
        </authorList>
    </citation>
    <scope>NUCLEOTIDE SEQUENCE [LARGE SCALE GENOMIC DNA]</scope>
    <source>
        <strain evidence="2 3">CSTR1</strain>
    </source>
</reference>
<dbReference type="EMBL" id="CT573071">
    <property type="protein sequence ID" value="CAJ73466.1"/>
    <property type="molecule type" value="Genomic_DNA"/>
</dbReference>
<dbReference type="Proteomes" id="UP000501926">
    <property type="component" value="Chromosome"/>
</dbReference>
<evidence type="ECO:0000313" key="3">
    <source>
        <dbReference type="Proteomes" id="UP000501926"/>
    </source>
</evidence>
<organism evidence="1">
    <name type="scientific">Kuenenia stuttgartiensis</name>
    <dbReference type="NCBI Taxonomy" id="174633"/>
    <lineage>
        <taxon>Bacteria</taxon>
        <taxon>Pseudomonadati</taxon>
        <taxon>Planctomycetota</taxon>
        <taxon>Candidatus Brocadiia</taxon>
        <taxon>Candidatus Brocadiales</taxon>
        <taxon>Candidatus Brocadiaceae</taxon>
        <taxon>Candidatus Kuenenia</taxon>
    </lineage>
</organism>
<evidence type="ECO:0000313" key="1">
    <source>
        <dbReference type="EMBL" id="CAJ73466.1"/>
    </source>
</evidence>